<reference evidence="2" key="1">
    <citation type="journal article" date="2014" name="Int. J. Syst. Evol. Microbiol.">
        <title>Complete genome sequence of Corynebacterium casei LMG S-19264T (=DSM 44701T), isolated from a smear-ripened cheese.</title>
        <authorList>
            <consortium name="US DOE Joint Genome Institute (JGI-PGF)"/>
            <person name="Walter F."/>
            <person name="Albersmeier A."/>
            <person name="Kalinowski J."/>
            <person name="Ruckert C."/>
        </authorList>
    </citation>
    <scope>NUCLEOTIDE SEQUENCE</scope>
    <source>
        <strain evidence="2">CGMCC 1.15322</strain>
    </source>
</reference>
<keyword evidence="1" id="KW-1133">Transmembrane helix</keyword>
<keyword evidence="1" id="KW-0472">Membrane</keyword>
<name>A0A916SNL8_9BURK</name>
<evidence type="ECO:0000313" key="3">
    <source>
        <dbReference type="Proteomes" id="UP000620596"/>
    </source>
</evidence>
<keyword evidence="1" id="KW-0812">Transmembrane</keyword>
<proteinExistence type="predicted"/>
<dbReference type="RefSeq" id="WP_188709112.1">
    <property type="nucleotide sequence ID" value="NZ_BMIG01000010.1"/>
</dbReference>
<dbReference type="EMBL" id="BMIG01000010">
    <property type="protein sequence ID" value="GGB05275.1"/>
    <property type="molecule type" value="Genomic_DNA"/>
</dbReference>
<accession>A0A916SNL8</accession>
<sequence>MTRRNYLNHPLAEGTRTIGFRKWYERELLSSDAHMLLALLSTIALMATLELFHGGSVGNKLVNAGLFILSGVIALWALRRYLYLLSHAETVADQANCPQCTETAA</sequence>
<evidence type="ECO:0000313" key="2">
    <source>
        <dbReference type="EMBL" id="GGB05275.1"/>
    </source>
</evidence>
<feature type="transmembrane region" description="Helical" evidence="1">
    <location>
        <begin position="36"/>
        <end position="55"/>
    </location>
</feature>
<comment type="caution">
    <text evidence="2">The sequence shown here is derived from an EMBL/GenBank/DDBJ whole genome shotgun (WGS) entry which is preliminary data.</text>
</comment>
<dbReference type="Proteomes" id="UP000620596">
    <property type="component" value="Unassembled WGS sequence"/>
</dbReference>
<dbReference type="AlphaFoldDB" id="A0A916SNL8"/>
<reference evidence="2" key="2">
    <citation type="submission" date="2020-09" db="EMBL/GenBank/DDBJ databases">
        <authorList>
            <person name="Sun Q."/>
            <person name="Zhou Y."/>
        </authorList>
    </citation>
    <scope>NUCLEOTIDE SEQUENCE</scope>
    <source>
        <strain evidence="2">CGMCC 1.15322</strain>
    </source>
</reference>
<evidence type="ECO:0000256" key="1">
    <source>
        <dbReference type="SAM" id="Phobius"/>
    </source>
</evidence>
<organism evidence="2 3">
    <name type="scientific">Polaromonas eurypsychrophila</name>
    <dbReference type="NCBI Taxonomy" id="1614635"/>
    <lineage>
        <taxon>Bacteria</taxon>
        <taxon>Pseudomonadati</taxon>
        <taxon>Pseudomonadota</taxon>
        <taxon>Betaproteobacteria</taxon>
        <taxon>Burkholderiales</taxon>
        <taxon>Comamonadaceae</taxon>
        <taxon>Polaromonas</taxon>
    </lineage>
</organism>
<keyword evidence="3" id="KW-1185">Reference proteome</keyword>
<gene>
    <name evidence="2" type="ORF">GCM10011496_27760</name>
</gene>
<feature type="transmembrane region" description="Helical" evidence="1">
    <location>
        <begin position="61"/>
        <end position="78"/>
    </location>
</feature>
<protein>
    <submittedName>
        <fullName evidence="2">Uncharacterized protein</fullName>
    </submittedName>
</protein>